<comment type="function">
    <text evidence="2">Catalyzes the condensation of isopentenyl diphosphate (IPP) with allylic pyrophosphates generating different type of terpenoids.</text>
</comment>
<dbReference type="CDD" id="cd00475">
    <property type="entry name" value="Cis_IPPS"/>
    <property type="match status" value="1"/>
</dbReference>
<evidence type="ECO:0000256" key="2">
    <source>
        <dbReference type="HAMAP-Rule" id="MF_01139"/>
    </source>
</evidence>
<organism evidence="3 4">
    <name type="scientific">Asaccharospora irregularis DSM 2635</name>
    <dbReference type="NCBI Taxonomy" id="1121321"/>
    <lineage>
        <taxon>Bacteria</taxon>
        <taxon>Bacillati</taxon>
        <taxon>Bacillota</taxon>
        <taxon>Clostridia</taxon>
        <taxon>Peptostreptococcales</taxon>
        <taxon>Peptostreptococcaceae</taxon>
        <taxon>Asaccharospora</taxon>
    </lineage>
</organism>
<feature type="binding site" evidence="2">
    <location>
        <position position="42"/>
    </location>
    <ligand>
        <name>substrate</name>
    </ligand>
</feature>
<dbReference type="EC" id="2.5.1.-" evidence="2"/>
<dbReference type="InterPro" id="IPR036424">
    <property type="entry name" value="UPP_synth-like_sf"/>
</dbReference>
<dbReference type="GO" id="GO:0016094">
    <property type="term" value="P:polyprenol biosynthetic process"/>
    <property type="evidence" value="ECO:0007669"/>
    <property type="project" value="TreeGrafter"/>
</dbReference>
<comment type="cofactor">
    <cofactor evidence="2">
        <name>Mg(2+)</name>
        <dbReference type="ChEBI" id="CHEBI:18420"/>
    </cofactor>
    <text evidence="2">Binds 2 magnesium ions per subunit.</text>
</comment>
<dbReference type="EMBL" id="FQWX01000018">
    <property type="protein sequence ID" value="SHH08787.1"/>
    <property type="molecule type" value="Genomic_DNA"/>
</dbReference>
<feature type="binding site" evidence="2">
    <location>
        <begin position="203"/>
        <end position="205"/>
    </location>
    <ligand>
        <name>substrate</name>
    </ligand>
</feature>
<feature type="active site" evidence="2">
    <location>
        <position position="29"/>
    </location>
</feature>
<dbReference type="AlphaFoldDB" id="A0A1M5Q3F1"/>
<evidence type="ECO:0000313" key="4">
    <source>
        <dbReference type="Proteomes" id="UP000243255"/>
    </source>
</evidence>
<dbReference type="GO" id="GO:0000287">
    <property type="term" value="F:magnesium ion binding"/>
    <property type="evidence" value="ECO:0007669"/>
    <property type="project" value="UniProtKB-UniRule"/>
</dbReference>
<dbReference type="PANTHER" id="PTHR10291">
    <property type="entry name" value="DEHYDRODOLICHYL DIPHOSPHATE SYNTHASE FAMILY MEMBER"/>
    <property type="match status" value="1"/>
</dbReference>
<dbReference type="InterPro" id="IPR001441">
    <property type="entry name" value="UPP_synth-like"/>
</dbReference>
<gene>
    <name evidence="3" type="ORF">SAMN04488530_11824</name>
</gene>
<dbReference type="PANTHER" id="PTHR10291:SF0">
    <property type="entry name" value="DEHYDRODOLICHYL DIPHOSPHATE SYNTHASE 2"/>
    <property type="match status" value="1"/>
</dbReference>
<proteinExistence type="inferred from homology"/>
<feature type="binding site" evidence="2">
    <location>
        <position position="216"/>
    </location>
    <ligand>
        <name>Mg(2+)</name>
        <dbReference type="ChEBI" id="CHEBI:18420"/>
    </ligand>
</feature>
<sequence>MILEANMNNNLIYDIDLSKIPKHIAIIMDGNGRWAKSRFLPRAAGHKAGVETIREIVKEASRLGIKHLTLYAFSTENWKRPKPEVDTLMKLLSMYLQNEVNELHKNNVKLTAIGITKELPSICIEKLNYAEELTKNNAGINLNLALNYGGRADIKNAFIDILKDYKSGKIDINDIDEGIIKNYLSTKSIPDPELVIRTSGEQRLSNFLLWEVAYSEFYYTDIHWPDFNKEELQKALFVYQNRDRRFGGLK</sequence>
<dbReference type="PROSITE" id="PS01066">
    <property type="entry name" value="UPP_SYNTHASE"/>
    <property type="match status" value="1"/>
</dbReference>
<dbReference type="FunFam" id="3.40.1180.10:FF:000001">
    <property type="entry name" value="(2E,6E)-farnesyl-diphosphate-specific ditrans,polycis-undecaprenyl-diphosphate synthase"/>
    <property type="match status" value="1"/>
</dbReference>
<dbReference type="STRING" id="1121321.SAMN04488530_11824"/>
<comment type="subunit">
    <text evidence="2">Homodimer.</text>
</comment>
<comment type="similarity">
    <text evidence="2">Belongs to the UPP synthase family.</text>
</comment>
<protein>
    <recommendedName>
        <fullName evidence="2">Isoprenyl transferase</fullName>
        <ecNumber evidence="2">2.5.1.-</ecNumber>
    </recommendedName>
</protein>
<dbReference type="Gene3D" id="3.40.1180.10">
    <property type="entry name" value="Decaprenyl diphosphate synthase-like"/>
    <property type="match status" value="1"/>
</dbReference>
<dbReference type="HAMAP" id="MF_01139">
    <property type="entry name" value="ISPT"/>
    <property type="match status" value="1"/>
</dbReference>
<feature type="binding site" evidence="2">
    <location>
        <position position="80"/>
    </location>
    <ligand>
        <name>substrate</name>
    </ligand>
</feature>
<dbReference type="SUPFAM" id="SSF64005">
    <property type="entry name" value="Undecaprenyl diphosphate synthase"/>
    <property type="match status" value="1"/>
</dbReference>
<accession>A0A1M5Q3F1</accession>
<keyword evidence="2" id="KW-0460">Magnesium</keyword>
<feature type="active site" description="Proton acceptor" evidence="2">
    <location>
        <position position="77"/>
    </location>
</feature>
<feature type="binding site" evidence="2">
    <location>
        <position position="29"/>
    </location>
    <ligand>
        <name>Mg(2+)</name>
        <dbReference type="ChEBI" id="CHEBI:18420"/>
    </ligand>
</feature>
<name>A0A1M5Q3F1_9FIRM</name>
<reference evidence="4" key="1">
    <citation type="submission" date="2016-11" db="EMBL/GenBank/DDBJ databases">
        <authorList>
            <person name="Varghese N."/>
            <person name="Submissions S."/>
        </authorList>
    </citation>
    <scope>NUCLEOTIDE SEQUENCE [LARGE SCALE GENOMIC DNA]</scope>
    <source>
        <strain evidence="4">DSM 2635</strain>
    </source>
</reference>
<feature type="binding site" evidence="2">
    <location>
        <begin position="74"/>
        <end position="76"/>
    </location>
    <ligand>
        <name>substrate</name>
    </ligand>
</feature>
<keyword evidence="1 2" id="KW-0808">Transferase</keyword>
<dbReference type="GO" id="GO:0005829">
    <property type="term" value="C:cytosol"/>
    <property type="evidence" value="ECO:0007669"/>
    <property type="project" value="TreeGrafter"/>
</dbReference>
<feature type="binding site" evidence="2">
    <location>
        <position position="34"/>
    </location>
    <ligand>
        <name>substrate</name>
    </ligand>
</feature>
<dbReference type="GO" id="GO:0030145">
    <property type="term" value="F:manganese ion binding"/>
    <property type="evidence" value="ECO:0007669"/>
    <property type="project" value="TreeGrafter"/>
</dbReference>
<dbReference type="InterPro" id="IPR018520">
    <property type="entry name" value="UPP_synth-like_CS"/>
</dbReference>
<feature type="binding site" evidence="2">
    <location>
        <position position="197"/>
    </location>
    <ligand>
        <name>substrate</name>
    </ligand>
</feature>
<feature type="binding site" evidence="2">
    <location>
        <begin position="30"/>
        <end position="33"/>
    </location>
    <ligand>
        <name>substrate</name>
    </ligand>
</feature>
<evidence type="ECO:0000313" key="3">
    <source>
        <dbReference type="EMBL" id="SHH08787.1"/>
    </source>
</evidence>
<keyword evidence="2" id="KW-0479">Metal-binding</keyword>
<dbReference type="GO" id="GO:0008834">
    <property type="term" value="F:ditrans,polycis-undecaprenyl-diphosphate synthase [(2E,6E)-farnesyl-diphosphate specific] activity"/>
    <property type="evidence" value="ECO:0007669"/>
    <property type="project" value="TreeGrafter"/>
</dbReference>
<keyword evidence="4" id="KW-1185">Reference proteome</keyword>
<dbReference type="NCBIfam" id="NF011405">
    <property type="entry name" value="PRK14830.1"/>
    <property type="match status" value="1"/>
</dbReference>
<dbReference type="NCBIfam" id="TIGR00055">
    <property type="entry name" value="uppS"/>
    <property type="match status" value="1"/>
</dbReference>
<feature type="binding site" evidence="2">
    <location>
        <position position="78"/>
    </location>
    <ligand>
        <name>substrate</name>
    </ligand>
</feature>
<dbReference type="Proteomes" id="UP000243255">
    <property type="component" value="Unassembled WGS sequence"/>
</dbReference>
<evidence type="ECO:0000256" key="1">
    <source>
        <dbReference type="ARBA" id="ARBA00022679"/>
    </source>
</evidence>
<dbReference type="Pfam" id="PF01255">
    <property type="entry name" value="Prenyltransf"/>
    <property type="match status" value="1"/>
</dbReference>
<feature type="binding site" evidence="2">
    <location>
        <position position="46"/>
    </location>
    <ligand>
        <name>substrate</name>
    </ligand>
</feature>